<dbReference type="NCBIfam" id="NF045621">
    <property type="entry name" value="Npun_F0813_fam"/>
    <property type="match status" value="1"/>
</dbReference>
<name>A0ABR8D4T1_9NOST</name>
<dbReference type="RefSeq" id="WP_190474199.1">
    <property type="nucleotide sequence ID" value="NZ_JACJSG010000021.1"/>
</dbReference>
<dbReference type="Proteomes" id="UP000661112">
    <property type="component" value="Unassembled WGS sequence"/>
</dbReference>
<dbReference type="Pfam" id="PF24276">
    <property type="entry name" value="DUF7469"/>
    <property type="match status" value="1"/>
</dbReference>
<gene>
    <name evidence="1" type="ORF">H6G83_16475</name>
</gene>
<organism evidence="1 2">
    <name type="scientific">Anabaena azotica FACHB-119</name>
    <dbReference type="NCBI Taxonomy" id="947527"/>
    <lineage>
        <taxon>Bacteria</taxon>
        <taxon>Bacillati</taxon>
        <taxon>Cyanobacteriota</taxon>
        <taxon>Cyanophyceae</taxon>
        <taxon>Nostocales</taxon>
        <taxon>Nostocaceae</taxon>
        <taxon>Anabaena</taxon>
        <taxon>Anabaena azotica</taxon>
    </lineage>
</organism>
<comment type="caution">
    <text evidence="1">The sequence shown here is derived from an EMBL/GenBank/DDBJ whole genome shotgun (WGS) entry which is preliminary data.</text>
</comment>
<evidence type="ECO:0000313" key="1">
    <source>
        <dbReference type="EMBL" id="MBD2502187.1"/>
    </source>
</evidence>
<protein>
    <submittedName>
        <fullName evidence="1">Uncharacterized protein</fullName>
    </submittedName>
</protein>
<reference evidence="1 2" key="1">
    <citation type="journal article" date="2020" name="ISME J.">
        <title>Comparative genomics reveals insights into cyanobacterial evolution and habitat adaptation.</title>
        <authorList>
            <person name="Chen M.Y."/>
            <person name="Teng W.K."/>
            <person name="Zhao L."/>
            <person name="Hu C.X."/>
            <person name="Zhou Y.K."/>
            <person name="Han B.P."/>
            <person name="Song L.R."/>
            <person name="Shu W.S."/>
        </authorList>
    </citation>
    <scope>NUCLEOTIDE SEQUENCE [LARGE SCALE GENOMIC DNA]</scope>
    <source>
        <strain evidence="1 2">FACHB-119</strain>
    </source>
</reference>
<accession>A0ABR8D4T1</accession>
<evidence type="ECO:0000313" key="2">
    <source>
        <dbReference type="Proteomes" id="UP000661112"/>
    </source>
</evidence>
<keyword evidence="2" id="KW-1185">Reference proteome</keyword>
<dbReference type="InterPro" id="IPR055892">
    <property type="entry name" value="DUF7469"/>
</dbReference>
<sequence length="224" mass="25702">MFILKRQDVEISSIQHPKKDQQVPILHYQGQTFRLISVFKGGQEEDARALWRELTDNRGKACVLLEEPERFSVWGKVRLDQLGIDQPANDTGDHNKNGVFVQASILLLQAVHMDIEDFLGTKQAVLFEKDIAEAMRQQEFPETASIEAVKYWVATNPLEAPKLPPWKENHVSSFLQELHKIGKTYFGNANFARQVADKLQDMPEGERSLFISWLNQSSLSKLWL</sequence>
<dbReference type="EMBL" id="JACJSG010000021">
    <property type="protein sequence ID" value="MBD2502187.1"/>
    <property type="molecule type" value="Genomic_DNA"/>
</dbReference>
<dbReference type="InterPro" id="IPR054638">
    <property type="entry name" value="Npun_F0813-like"/>
</dbReference>
<proteinExistence type="predicted"/>